<sequence>MPATAEVFSAGGRPRSSGLPRWWKGLSLLRIGQDTTRLELSARRGCGRWRRLLLDDDGHVFADGGGATAVWFGNDRFGMFGAMEVLLGRLRILRALLGCCRILDGGTAAMLKVYHWSMATVGFRCVLLERGLPMVNGLK</sequence>
<evidence type="ECO:0000313" key="1">
    <source>
        <dbReference type="EMBL" id="KAG0415882.1"/>
    </source>
</evidence>
<keyword evidence="2" id="KW-1185">Reference proteome</keyword>
<name>A0AC60P8R5_IXOPE</name>
<accession>A0AC60P8R5</accession>
<gene>
    <name evidence="1" type="ORF">HPB47_006946</name>
</gene>
<comment type="caution">
    <text evidence="1">The sequence shown here is derived from an EMBL/GenBank/DDBJ whole genome shotgun (WGS) entry which is preliminary data.</text>
</comment>
<dbReference type="Proteomes" id="UP000805193">
    <property type="component" value="Unassembled WGS sequence"/>
</dbReference>
<proteinExistence type="predicted"/>
<organism evidence="1 2">
    <name type="scientific">Ixodes persulcatus</name>
    <name type="common">Taiga tick</name>
    <dbReference type="NCBI Taxonomy" id="34615"/>
    <lineage>
        <taxon>Eukaryota</taxon>
        <taxon>Metazoa</taxon>
        <taxon>Ecdysozoa</taxon>
        <taxon>Arthropoda</taxon>
        <taxon>Chelicerata</taxon>
        <taxon>Arachnida</taxon>
        <taxon>Acari</taxon>
        <taxon>Parasitiformes</taxon>
        <taxon>Ixodida</taxon>
        <taxon>Ixodoidea</taxon>
        <taxon>Ixodidae</taxon>
        <taxon>Ixodinae</taxon>
        <taxon>Ixodes</taxon>
    </lineage>
</organism>
<protein>
    <submittedName>
        <fullName evidence="1">Uncharacterized protein</fullName>
    </submittedName>
</protein>
<evidence type="ECO:0000313" key="2">
    <source>
        <dbReference type="Proteomes" id="UP000805193"/>
    </source>
</evidence>
<reference evidence="1 2" key="1">
    <citation type="journal article" date="2020" name="Cell">
        <title>Large-Scale Comparative Analyses of Tick Genomes Elucidate Their Genetic Diversity and Vector Capacities.</title>
        <authorList>
            <consortium name="Tick Genome and Microbiome Consortium (TIGMIC)"/>
            <person name="Jia N."/>
            <person name="Wang J."/>
            <person name="Shi W."/>
            <person name="Du L."/>
            <person name="Sun Y."/>
            <person name="Zhan W."/>
            <person name="Jiang J.F."/>
            <person name="Wang Q."/>
            <person name="Zhang B."/>
            <person name="Ji P."/>
            <person name="Bell-Sakyi L."/>
            <person name="Cui X.M."/>
            <person name="Yuan T.T."/>
            <person name="Jiang B.G."/>
            <person name="Yang W.F."/>
            <person name="Lam T.T."/>
            <person name="Chang Q.C."/>
            <person name="Ding S.J."/>
            <person name="Wang X.J."/>
            <person name="Zhu J.G."/>
            <person name="Ruan X.D."/>
            <person name="Zhao L."/>
            <person name="Wei J.T."/>
            <person name="Ye R.Z."/>
            <person name="Que T.C."/>
            <person name="Du C.H."/>
            <person name="Zhou Y.H."/>
            <person name="Cheng J.X."/>
            <person name="Dai P.F."/>
            <person name="Guo W.B."/>
            <person name="Han X.H."/>
            <person name="Huang E.J."/>
            <person name="Li L.F."/>
            <person name="Wei W."/>
            <person name="Gao Y.C."/>
            <person name="Liu J.Z."/>
            <person name="Shao H.Z."/>
            <person name="Wang X."/>
            <person name="Wang C.C."/>
            <person name="Yang T.C."/>
            <person name="Huo Q.B."/>
            <person name="Li W."/>
            <person name="Chen H.Y."/>
            <person name="Chen S.E."/>
            <person name="Zhou L.G."/>
            <person name="Ni X.B."/>
            <person name="Tian J.H."/>
            <person name="Sheng Y."/>
            <person name="Liu T."/>
            <person name="Pan Y.S."/>
            <person name="Xia L.Y."/>
            <person name="Li J."/>
            <person name="Zhao F."/>
            <person name="Cao W.C."/>
        </authorList>
    </citation>
    <scope>NUCLEOTIDE SEQUENCE [LARGE SCALE GENOMIC DNA]</scope>
    <source>
        <strain evidence="1">Iper-2018</strain>
    </source>
</reference>
<dbReference type="EMBL" id="JABSTQ010011014">
    <property type="protein sequence ID" value="KAG0415882.1"/>
    <property type="molecule type" value="Genomic_DNA"/>
</dbReference>